<reference evidence="3" key="1">
    <citation type="submission" date="2016-10" db="EMBL/GenBank/DDBJ databases">
        <authorList>
            <person name="Varghese N."/>
            <person name="Submissions S."/>
        </authorList>
    </citation>
    <scope>NUCLEOTIDE SEQUENCE [LARGE SCALE GENOMIC DNA]</scope>
    <source>
        <strain evidence="3">CGMCC 1.12041</strain>
    </source>
</reference>
<dbReference type="EMBL" id="FOLD01000015">
    <property type="protein sequence ID" value="SFD06368.1"/>
    <property type="molecule type" value="Genomic_DNA"/>
</dbReference>
<name>A0A1I1PFG8_9BURK</name>
<dbReference type="InterPro" id="IPR028098">
    <property type="entry name" value="Glyco_trans_4-like_N"/>
</dbReference>
<dbReference type="InterPro" id="IPR050194">
    <property type="entry name" value="Glycosyltransferase_grp1"/>
</dbReference>
<dbReference type="AlphaFoldDB" id="A0A1I1PFG8"/>
<protein>
    <submittedName>
        <fullName evidence="2">Glycosyltransferase involved in cell wall bisynthesis</fullName>
    </submittedName>
</protein>
<feature type="domain" description="Glycosyltransferase subfamily 4-like N-terminal" evidence="1">
    <location>
        <begin position="12"/>
        <end position="220"/>
    </location>
</feature>
<accession>A0A1I1PFG8</accession>
<evidence type="ECO:0000313" key="2">
    <source>
        <dbReference type="EMBL" id="SFD06368.1"/>
    </source>
</evidence>
<proteinExistence type="predicted"/>
<dbReference type="PANTHER" id="PTHR45947:SF13">
    <property type="entry name" value="TRANSFERASE"/>
    <property type="match status" value="1"/>
</dbReference>
<dbReference type="Pfam" id="PF13692">
    <property type="entry name" value="Glyco_trans_1_4"/>
    <property type="match status" value="1"/>
</dbReference>
<dbReference type="Pfam" id="PF13439">
    <property type="entry name" value="Glyco_transf_4"/>
    <property type="match status" value="1"/>
</dbReference>
<dbReference type="Proteomes" id="UP000198639">
    <property type="component" value="Unassembled WGS sequence"/>
</dbReference>
<dbReference type="SUPFAM" id="SSF53756">
    <property type="entry name" value="UDP-Glycosyltransferase/glycogen phosphorylase"/>
    <property type="match status" value="1"/>
</dbReference>
<dbReference type="STRING" id="1164594.SAMN05216204_11557"/>
<dbReference type="PANTHER" id="PTHR45947">
    <property type="entry name" value="SULFOQUINOVOSYL TRANSFERASE SQD2"/>
    <property type="match status" value="1"/>
</dbReference>
<keyword evidence="2" id="KW-0808">Transferase</keyword>
<evidence type="ECO:0000313" key="3">
    <source>
        <dbReference type="Proteomes" id="UP000198639"/>
    </source>
</evidence>
<evidence type="ECO:0000259" key="1">
    <source>
        <dbReference type="Pfam" id="PF13439"/>
    </source>
</evidence>
<keyword evidence="3" id="KW-1185">Reference proteome</keyword>
<organism evidence="2 3">
    <name type="scientific">Massilia yuzhufengensis</name>
    <dbReference type="NCBI Taxonomy" id="1164594"/>
    <lineage>
        <taxon>Bacteria</taxon>
        <taxon>Pseudomonadati</taxon>
        <taxon>Pseudomonadota</taxon>
        <taxon>Betaproteobacteria</taxon>
        <taxon>Burkholderiales</taxon>
        <taxon>Oxalobacteraceae</taxon>
        <taxon>Telluria group</taxon>
        <taxon>Massilia</taxon>
    </lineage>
</organism>
<dbReference type="Gene3D" id="3.40.50.2000">
    <property type="entry name" value="Glycogen Phosphorylase B"/>
    <property type="match status" value="2"/>
</dbReference>
<dbReference type="CDD" id="cd03801">
    <property type="entry name" value="GT4_PimA-like"/>
    <property type="match status" value="1"/>
</dbReference>
<gene>
    <name evidence="2" type="ORF">SAMN05216204_11557</name>
</gene>
<sequence>MVSEDLPGAQLGGLARHVVTLASALREAGHYVDIMGRADRAHAGSAAEIGFGGRFIPGFDVRRVGWKEAQLGFFNPAKRPWFAARVARAISMLAGDYDVVHYHGHLPLIGGYVDPALNFVQTRHDQGSECVTHLRFKDGAVCEELSARACAGCAHAAPGLLRTALSSHAVSRYRAGTARAFARHKTIFVSDFLRRQFLRTLPDADLSRARVIHNFIDCRRLARQAAGAGKPVAGQVLVAGRIDVGKGFGEFLAATQGRLPAGTTVLLVGDGPLRAGLEARYASAQVRFLGWRANPEVAALTAASHVCVVPSVWEEPCGTTILEALALGRPCLALARGGNPELSVYASTPGQLGLAPSMAGLAGLLLNELARPALAQPLPAASGMDVFLALPKILECYAH</sequence>
<dbReference type="GO" id="GO:0016757">
    <property type="term" value="F:glycosyltransferase activity"/>
    <property type="evidence" value="ECO:0007669"/>
    <property type="project" value="TreeGrafter"/>
</dbReference>